<feature type="transmembrane region" description="Helical" evidence="6">
    <location>
        <begin position="321"/>
        <end position="345"/>
    </location>
</feature>
<feature type="transmembrane region" description="Helical" evidence="6">
    <location>
        <begin position="111"/>
        <end position="130"/>
    </location>
</feature>
<feature type="transmembrane region" description="Helical" evidence="6">
    <location>
        <begin position="475"/>
        <end position="494"/>
    </location>
</feature>
<feature type="transmembrane region" description="Helical" evidence="6">
    <location>
        <begin position="224"/>
        <end position="242"/>
    </location>
</feature>
<feature type="transmembrane region" description="Helical" evidence="6">
    <location>
        <begin position="184"/>
        <end position="204"/>
    </location>
</feature>
<protein>
    <submittedName>
        <fullName evidence="7">APC family permease</fullName>
    </submittedName>
</protein>
<name>A0A538TXA2_UNCEI</name>
<keyword evidence="3 6" id="KW-0812">Transmembrane</keyword>
<dbReference type="AlphaFoldDB" id="A0A538TXA2"/>
<dbReference type="GO" id="GO:0005886">
    <property type="term" value="C:plasma membrane"/>
    <property type="evidence" value="ECO:0007669"/>
    <property type="project" value="UniProtKB-SubCell"/>
</dbReference>
<evidence type="ECO:0000256" key="1">
    <source>
        <dbReference type="ARBA" id="ARBA00004651"/>
    </source>
</evidence>
<keyword evidence="4 6" id="KW-1133">Transmembrane helix</keyword>
<organism evidence="7 8">
    <name type="scientific">Eiseniibacteriota bacterium</name>
    <dbReference type="NCBI Taxonomy" id="2212470"/>
    <lineage>
        <taxon>Bacteria</taxon>
        <taxon>Candidatus Eiseniibacteriota</taxon>
    </lineage>
</organism>
<evidence type="ECO:0000256" key="5">
    <source>
        <dbReference type="ARBA" id="ARBA00023136"/>
    </source>
</evidence>
<evidence type="ECO:0000256" key="6">
    <source>
        <dbReference type="SAM" id="Phobius"/>
    </source>
</evidence>
<feature type="transmembrane region" description="Helical" evidence="6">
    <location>
        <begin position="445"/>
        <end position="463"/>
    </location>
</feature>
<dbReference type="Pfam" id="PF13520">
    <property type="entry name" value="AA_permease_2"/>
    <property type="match status" value="1"/>
</dbReference>
<feature type="transmembrane region" description="Helical" evidence="6">
    <location>
        <begin position="419"/>
        <end position="439"/>
    </location>
</feature>
<evidence type="ECO:0000256" key="2">
    <source>
        <dbReference type="ARBA" id="ARBA00022475"/>
    </source>
</evidence>
<feature type="transmembrane region" description="Helical" evidence="6">
    <location>
        <begin position="291"/>
        <end position="309"/>
    </location>
</feature>
<evidence type="ECO:0000313" key="7">
    <source>
        <dbReference type="EMBL" id="TMQ68264.1"/>
    </source>
</evidence>
<dbReference type="Gene3D" id="1.20.1740.10">
    <property type="entry name" value="Amino acid/polyamine transporter I"/>
    <property type="match status" value="1"/>
</dbReference>
<feature type="transmembrane region" description="Helical" evidence="6">
    <location>
        <begin position="142"/>
        <end position="163"/>
    </location>
</feature>
<keyword evidence="2" id="KW-1003">Cell membrane</keyword>
<keyword evidence="5 6" id="KW-0472">Membrane</keyword>
<dbReference type="PANTHER" id="PTHR42770">
    <property type="entry name" value="AMINO ACID TRANSPORTER-RELATED"/>
    <property type="match status" value="1"/>
</dbReference>
<dbReference type="Proteomes" id="UP000316609">
    <property type="component" value="Unassembled WGS sequence"/>
</dbReference>
<dbReference type="PANTHER" id="PTHR42770:SF18">
    <property type="entry name" value="ARGININE_AGMATINE ANTIPORTER"/>
    <property type="match status" value="1"/>
</dbReference>
<evidence type="ECO:0000256" key="3">
    <source>
        <dbReference type="ARBA" id="ARBA00022692"/>
    </source>
</evidence>
<evidence type="ECO:0000313" key="8">
    <source>
        <dbReference type="Proteomes" id="UP000316609"/>
    </source>
</evidence>
<evidence type="ECO:0000256" key="4">
    <source>
        <dbReference type="ARBA" id="ARBA00022989"/>
    </source>
</evidence>
<sequence>MESLLPRVHVRFDESGSQMVAERASGSHCQTNDLPRADTRLPRRRACCPTTRARLPFSRDGQEGRTVACPVAQRRVSNLGPRRGGRRAVVTWAPSRPETASSGLVRGVYRWDAVALMVNGIVGAGIFALPSKVHALVGGYGLLAFAACALIVAGIALCCAEVASRFTETGGAYLYARRAFGPHAAFGVGWLMWLTRLSAAAAIVNVTTSYLGYFWAPAASGIGRASFITIIVATLTAVNVVGVRRAATLCNLFTIGKLVPLLLFTGVGLFFLDPRAFTSAARPGLEPFTAAIAQLIFAFGRYEATVVAGGEISDPRHDLPFATLLTIGFVAILYLLIQSVCIGTLPDLAASQRPLADASARFMGSAGGSIIAAGAVLSTVGVLLGGLLIAPRVLFAMAVENQVPPVLGRIHGRFHTPHVAILVGAGLVLGLALSGSFTYLATLNVLARLTTFLATIGSLLVFRRRGDEPAATFRVPFGAVVPLVSLAACLWLLARAGGRELRDVAIAVAVGFSVYGAHRLSRGRAPRAPA</sequence>
<comment type="subcellular location">
    <subcellularLocation>
        <location evidence="1">Cell membrane</location>
        <topology evidence="1">Multi-pass membrane protein</topology>
    </subcellularLocation>
</comment>
<feature type="transmembrane region" description="Helical" evidence="6">
    <location>
        <begin position="249"/>
        <end position="271"/>
    </location>
</feature>
<dbReference type="EMBL" id="VBOY01000013">
    <property type="protein sequence ID" value="TMQ68264.1"/>
    <property type="molecule type" value="Genomic_DNA"/>
</dbReference>
<proteinExistence type="predicted"/>
<reference evidence="7 8" key="1">
    <citation type="journal article" date="2019" name="Nat. Microbiol.">
        <title>Mediterranean grassland soil C-N compound turnover is dependent on rainfall and depth, and is mediated by genomically divergent microorganisms.</title>
        <authorList>
            <person name="Diamond S."/>
            <person name="Andeer P.F."/>
            <person name="Li Z."/>
            <person name="Crits-Christoph A."/>
            <person name="Burstein D."/>
            <person name="Anantharaman K."/>
            <person name="Lane K.R."/>
            <person name="Thomas B.C."/>
            <person name="Pan C."/>
            <person name="Northen T.R."/>
            <person name="Banfield J.F."/>
        </authorList>
    </citation>
    <scope>NUCLEOTIDE SEQUENCE [LARGE SCALE GENOMIC DNA]</scope>
    <source>
        <strain evidence="7">WS_8</strain>
    </source>
</reference>
<dbReference type="GO" id="GO:0022857">
    <property type="term" value="F:transmembrane transporter activity"/>
    <property type="evidence" value="ECO:0007669"/>
    <property type="project" value="InterPro"/>
</dbReference>
<comment type="caution">
    <text evidence="7">The sequence shown here is derived from an EMBL/GenBank/DDBJ whole genome shotgun (WGS) entry which is preliminary data.</text>
</comment>
<gene>
    <name evidence="7" type="ORF">E6K78_01935</name>
</gene>
<dbReference type="InterPro" id="IPR002293">
    <property type="entry name" value="AA/rel_permease1"/>
</dbReference>
<feature type="transmembrane region" description="Helical" evidence="6">
    <location>
        <begin position="365"/>
        <end position="390"/>
    </location>
</feature>
<accession>A0A538TXA2</accession>
<feature type="transmembrane region" description="Helical" evidence="6">
    <location>
        <begin position="500"/>
        <end position="517"/>
    </location>
</feature>
<dbReference type="InterPro" id="IPR050367">
    <property type="entry name" value="APC_superfamily"/>
</dbReference>